<feature type="transmembrane region" description="Helical" evidence="2">
    <location>
        <begin position="68"/>
        <end position="88"/>
    </location>
</feature>
<accession>A0A939PRJ6</accession>
<gene>
    <name evidence="3" type="ORF">J4573_42535</name>
</gene>
<sequence length="178" mass="18781">MNIDFSAEPMFSWYVVLLAFAGIVMLGMAAIGGGQSVWVRALDTVFGIGFVGYAVYLGFIFTGGTYVIFFKAFFVPVFLFIGFVKSLANRRGQAQTYAPGRQAFQQQPYGQPAPGEAYGQPAPGQPYGQTPGQPYGQAAGQAFSPAPEQATGQAFGQTPGRLPGQATGQAPGQLPPPQ</sequence>
<feature type="compositionally biased region" description="Low complexity" evidence="1">
    <location>
        <begin position="117"/>
        <end position="142"/>
    </location>
</feature>
<keyword evidence="4" id="KW-1185">Reference proteome</keyword>
<reference evidence="3" key="1">
    <citation type="submission" date="2021-03" db="EMBL/GenBank/DDBJ databases">
        <authorList>
            <person name="Kanchanasin P."/>
            <person name="Saeng-In P."/>
            <person name="Phongsopitanun W."/>
            <person name="Yuki M."/>
            <person name="Kudo T."/>
            <person name="Ohkuma M."/>
            <person name="Tanasupawat S."/>
        </authorList>
    </citation>
    <scope>NUCLEOTIDE SEQUENCE</scope>
    <source>
        <strain evidence="3">GKU 128</strain>
    </source>
</reference>
<evidence type="ECO:0000256" key="2">
    <source>
        <dbReference type="SAM" id="Phobius"/>
    </source>
</evidence>
<feature type="region of interest" description="Disordered" evidence="1">
    <location>
        <begin position="105"/>
        <end position="178"/>
    </location>
</feature>
<keyword evidence="2" id="KW-1133">Transmembrane helix</keyword>
<keyword evidence="2" id="KW-0812">Transmembrane</keyword>
<feature type="transmembrane region" description="Helical" evidence="2">
    <location>
        <begin position="44"/>
        <end position="62"/>
    </location>
</feature>
<protein>
    <submittedName>
        <fullName evidence="3">Uncharacterized protein</fullName>
    </submittedName>
</protein>
<name>A0A939PRJ6_9ACTN</name>
<evidence type="ECO:0000313" key="3">
    <source>
        <dbReference type="EMBL" id="MBO2453829.1"/>
    </source>
</evidence>
<organism evidence="3 4">
    <name type="scientific">Actinomadura barringtoniae</name>
    <dbReference type="NCBI Taxonomy" id="1427535"/>
    <lineage>
        <taxon>Bacteria</taxon>
        <taxon>Bacillati</taxon>
        <taxon>Actinomycetota</taxon>
        <taxon>Actinomycetes</taxon>
        <taxon>Streptosporangiales</taxon>
        <taxon>Thermomonosporaceae</taxon>
        <taxon>Actinomadura</taxon>
    </lineage>
</organism>
<dbReference type="EMBL" id="JAGEOJ010000022">
    <property type="protein sequence ID" value="MBO2453829.1"/>
    <property type="molecule type" value="Genomic_DNA"/>
</dbReference>
<dbReference type="RefSeq" id="WP_208261845.1">
    <property type="nucleotide sequence ID" value="NZ_JAGEOJ010000022.1"/>
</dbReference>
<comment type="caution">
    <text evidence="3">The sequence shown here is derived from an EMBL/GenBank/DDBJ whole genome shotgun (WGS) entry which is preliminary data.</text>
</comment>
<proteinExistence type="predicted"/>
<dbReference type="Proteomes" id="UP000669179">
    <property type="component" value="Unassembled WGS sequence"/>
</dbReference>
<evidence type="ECO:0000313" key="4">
    <source>
        <dbReference type="Proteomes" id="UP000669179"/>
    </source>
</evidence>
<evidence type="ECO:0000256" key="1">
    <source>
        <dbReference type="SAM" id="MobiDB-lite"/>
    </source>
</evidence>
<keyword evidence="2" id="KW-0472">Membrane</keyword>
<dbReference type="AlphaFoldDB" id="A0A939PRJ6"/>
<feature type="transmembrane region" description="Helical" evidence="2">
    <location>
        <begin position="12"/>
        <end position="32"/>
    </location>
</feature>